<dbReference type="Pfam" id="PF13953">
    <property type="entry name" value="PapC_C"/>
    <property type="match status" value="1"/>
</dbReference>
<evidence type="ECO:0000256" key="2">
    <source>
        <dbReference type="ARBA" id="ARBA00008064"/>
    </source>
</evidence>
<evidence type="ECO:0000256" key="1">
    <source>
        <dbReference type="ARBA" id="ARBA00004571"/>
    </source>
</evidence>
<feature type="domain" description="PapC-like C-terminal" evidence="11">
    <location>
        <begin position="770"/>
        <end position="841"/>
    </location>
</feature>
<evidence type="ECO:0000256" key="3">
    <source>
        <dbReference type="ARBA" id="ARBA00022448"/>
    </source>
</evidence>
<accession>A0A7T0DXJ7</accession>
<dbReference type="GO" id="GO:0009279">
    <property type="term" value="C:cell outer membrane"/>
    <property type="evidence" value="ECO:0007669"/>
    <property type="project" value="UniProtKB-SubCell"/>
</dbReference>
<dbReference type="Gene3D" id="3.10.20.410">
    <property type="match status" value="1"/>
</dbReference>
<keyword evidence="9 10" id="KW-0998">Cell outer membrane</keyword>
<protein>
    <submittedName>
        <fullName evidence="13">Fimbrial biogenesis outer membrane usher protein</fullName>
    </submittedName>
</protein>
<feature type="domain" description="PapC N-terminal" evidence="12">
    <location>
        <begin position="38"/>
        <end position="183"/>
    </location>
</feature>
<dbReference type="InterPro" id="IPR025885">
    <property type="entry name" value="PapC_N"/>
</dbReference>
<name>A0A7T0DXJ7_9ENTR</name>
<dbReference type="GO" id="GO:0009297">
    <property type="term" value="P:pilus assembly"/>
    <property type="evidence" value="ECO:0007669"/>
    <property type="project" value="InterPro"/>
</dbReference>
<dbReference type="Gene3D" id="2.60.40.2610">
    <property type="entry name" value="Outer membrane usher protein FimD, plug domain"/>
    <property type="match status" value="1"/>
</dbReference>
<dbReference type="Pfam" id="PF13954">
    <property type="entry name" value="PapC_N"/>
    <property type="match status" value="1"/>
</dbReference>
<evidence type="ECO:0000259" key="11">
    <source>
        <dbReference type="Pfam" id="PF13953"/>
    </source>
</evidence>
<dbReference type="SUPFAM" id="SSF141729">
    <property type="entry name" value="FimD N-terminal domain-like"/>
    <property type="match status" value="1"/>
</dbReference>
<dbReference type="GO" id="GO:0015473">
    <property type="term" value="F:fimbrial usher porin activity"/>
    <property type="evidence" value="ECO:0007669"/>
    <property type="project" value="InterPro"/>
</dbReference>
<evidence type="ECO:0000256" key="9">
    <source>
        <dbReference type="ARBA" id="ARBA00023237"/>
    </source>
</evidence>
<dbReference type="InterPro" id="IPR000015">
    <property type="entry name" value="Fimb_usher"/>
</dbReference>
<dbReference type="InterPro" id="IPR037224">
    <property type="entry name" value="PapC_N_sf"/>
</dbReference>
<evidence type="ECO:0000256" key="5">
    <source>
        <dbReference type="ARBA" id="ARBA00022558"/>
    </source>
</evidence>
<comment type="similarity">
    <text evidence="2 10">Belongs to the fimbrial export usher family.</text>
</comment>
<evidence type="ECO:0000256" key="8">
    <source>
        <dbReference type="ARBA" id="ARBA00023136"/>
    </source>
</evidence>
<dbReference type="InterPro" id="IPR025949">
    <property type="entry name" value="PapC-like_C"/>
</dbReference>
<dbReference type="InterPro" id="IPR042186">
    <property type="entry name" value="FimD_plug_dom"/>
</dbReference>
<keyword evidence="8 10" id="KW-0472">Membrane</keyword>
<dbReference type="Pfam" id="PF00577">
    <property type="entry name" value="Usher"/>
    <property type="match status" value="1"/>
</dbReference>
<keyword evidence="5 10" id="KW-1029">Fimbrium biogenesis</keyword>
<comment type="subcellular location">
    <subcellularLocation>
        <location evidence="1 10">Cell outer membrane</location>
        <topology evidence="1 10">Multi-pass membrane protein</topology>
    </subcellularLocation>
</comment>
<evidence type="ECO:0000256" key="10">
    <source>
        <dbReference type="RuleBase" id="RU003884"/>
    </source>
</evidence>
<keyword evidence="4" id="KW-1134">Transmembrane beta strand</keyword>
<keyword evidence="7" id="KW-0732">Signal</keyword>
<dbReference type="EMBL" id="CP061801">
    <property type="protein sequence ID" value="QPK01325.1"/>
    <property type="molecule type" value="Genomic_DNA"/>
</dbReference>
<evidence type="ECO:0000259" key="12">
    <source>
        <dbReference type="Pfam" id="PF13954"/>
    </source>
</evidence>
<reference evidence="13" key="1">
    <citation type="submission" date="2020-09" db="EMBL/GenBank/DDBJ databases">
        <title>First Report of a novel Colistin-Resistant species of Enterobacter cloacae complex Producing MCR-5 isolated from hospital sewage water.</title>
        <authorList>
            <person name="Zhou K."/>
        </authorList>
    </citation>
    <scope>NUCLEOTIDE SEQUENCE [LARGE SCALE GENOMIC DNA]</scope>
    <source>
        <strain evidence="13">HSW1412</strain>
    </source>
</reference>
<dbReference type="PANTHER" id="PTHR30451">
    <property type="entry name" value="OUTER MEMBRANE USHER PROTEIN"/>
    <property type="match status" value="1"/>
</dbReference>
<sequence length="857" mass="93900">MIMVCQIINIEPSLTKCRYFFLLASLSIAVFRAHAGEYFNPHLLETTESSSTAVDLSWISQESIAPGNYTLDVYINDKYTAAEKLTFKKINDGTDNTVQICLSRQQLSDWGVKIDEYLTLFVAGSDCAQMSAIPGFEVNIALEHQRVDLTFPQVALFNRPHGYIPEKQWQEGIAAGLLNYSISGQSTTARNGGDNSDSQFVSLQPGLNLGRWRFRNYSTLNHDDNGNQWESVYSYIARDVAILKSQLVLGQTYTTSGVFDSINFTGLQLNSDDEMQPDSMQGFAPVIKGVARSNADVTVYQNGNNIYKTSVPPGAFEINDLYPTGSAGDLTVVVKESDGSQQSFIVPYASLAVLKREGQTEFAFSSGKTHSSNNVNAKDYRFIQSSAAWGATSNVTLYGGFQQAEDSYTNLLLGSGFNLGTVGALSFDISQAWANIEEYQNDMNKKITSSGQSLRLRYSKNFTQTGTDFSVAGYRYSTSGYYSFQDFINNSVTDSSSYYLSGRPRNRFDASVSQFFGKLGSVSLSLVSSSYWDSSRMDSLNLGYSNSWGNVSYFLNYAYNHNVPNDEDDNAAPTSDSIFSLTVSIPFGNNMSAQYSLNDSRSGGATHNIGLNGSAFEDRSLNWNVQEGYNAEDQSTSGNLNVDYQGSQGDVSAGYGYDDYSTHYNYSLRGGMVLHSGGLTFGRSLGEQVVLVETKGVKDIAVRGQTNVTTDASGYAIVPYARSYHENSIALDEQKQQSNAEVDNVAKTVIPTRGAVVKVQYSALVGYKAMLTLHYRGKFVPFGAIVSNRAMENDNSASDPQTNIVGDDGQVYLPGLTEKGSLAVRWGKEITQQCHATYDLSGKALNDEIIIAQAECQ</sequence>
<dbReference type="Gene3D" id="2.60.40.3110">
    <property type="match status" value="1"/>
</dbReference>
<gene>
    <name evidence="13" type="ORF">IDM36_04045</name>
</gene>
<evidence type="ECO:0000256" key="6">
    <source>
        <dbReference type="ARBA" id="ARBA00022692"/>
    </source>
</evidence>
<dbReference type="InterPro" id="IPR043142">
    <property type="entry name" value="PapC-like_C_sf"/>
</dbReference>
<dbReference type="PANTHER" id="PTHR30451:SF21">
    <property type="entry name" value="FIMBRIAL USHER DOMAIN-CONTAINING PROTEIN YDET-RELATED"/>
    <property type="match status" value="1"/>
</dbReference>
<dbReference type="PROSITE" id="PS01151">
    <property type="entry name" value="FIMBRIAL_USHER"/>
    <property type="match status" value="1"/>
</dbReference>
<dbReference type="AlphaFoldDB" id="A0A7T0DXJ7"/>
<keyword evidence="6 10" id="KW-0812">Transmembrane</keyword>
<dbReference type="Gene3D" id="2.60.40.2070">
    <property type="match status" value="1"/>
</dbReference>
<evidence type="ECO:0000313" key="13">
    <source>
        <dbReference type="EMBL" id="QPK01325.1"/>
    </source>
</evidence>
<keyword evidence="3 10" id="KW-0813">Transport</keyword>
<organism evidence="13">
    <name type="scientific">Enterobacter mori</name>
    <dbReference type="NCBI Taxonomy" id="539813"/>
    <lineage>
        <taxon>Bacteria</taxon>
        <taxon>Pseudomonadati</taxon>
        <taxon>Pseudomonadota</taxon>
        <taxon>Gammaproteobacteria</taxon>
        <taxon>Enterobacterales</taxon>
        <taxon>Enterobacteriaceae</taxon>
        <taxon>Enterobacter</taxon>
    </lineage>
</organism>
<dbReference type="FunFam" id="2.60.40.3110:FF:000001">
    <property type="entry name" value="Putative fimbrial outer membrane usher"/>
    <property type="match status" value="1"/>
</dbReference>
<dbReference type="InterPro" id="IPR018030">
    <property type="entry name" value="Fimbrial_membr_usher_CS"/>
</dbReference>
<evidence type="ECO:0000256" key="7">
    <source>
        <dbReference type="ARBA" id="ARBA00022729"/>
    </source>
</evidence>
<evidence type="ECO:0000256" key="4">
    <source>
        <dbReference type="ARBA" id="ARBA00022452"/>
    </source>
</evidence>
<proteinExistence type="inferred from homology"/>